<dbReference type="OrthoDB" id="6631730at2"/>
<protein>
    <recommendedName>
        <fullName evidence="4">EpsG family protein</fullName>
    </recommendedName>
</protein>
<reference evidence="2 3" key="1">
    <citation type="submission" date="2018-03" db="EMBL/GenBank/DDBJ databases">
        <authorList>
            <person name="Keele B.F."/>
        </authorList>
    </citation>
    <scope>NUCLEOTIDE SEQUENCE [LARGE SCALE GENOMIC DNA]</scope>
    <source>
        <strain evidence="2 3">YL28-9</strain>
    </source>
</reference>
<feature type="transmembrane region" description="Helical" evidence="1">
    <location>
        <begin position="269"/>
        <end position="287"/>
    </location>
</feature>
<comment type="caution">
    <text evidence="2">The sequence shown here is derived from an EMBL/GenBank/DDBJ whole genome shotgun (WGS) entry which is preliminary data.</text>
</comment>
<feature type="transmembrane region" description="Helical" evidence="1">
    <location>
        <begin position="98"/>
        <end position="115"/>
    </location>
</feature>
<keyword evidence="3" id="KW-1185">Reference proteome</keyword>
<dbReference type="Pfam" id="PF14897">
    <property type="entry name" value="EpsG"/>
    <property type="match status" value="1"/>
</dbReference>
<dbReference type="RefSeq" id="WP_107214089.1">
    <property type="nucleotide sequence ID" value="NZ_KZ686268.1"/>
</dbReference>
<evidence type="ECO:0000256" key="1">
    <source>
        <dbReference type="SAM" id="Phobius"/>
    </source>
</evidence>
<dbReference type="Proteomes" id="UP000240912">
    <property type="component" value="Unassembled WGS sequence"/>
</dbReference>
<feature type="transmembrane region" description="Helical" evidence="1">
    <location>
        <begin position="237"/>
        <end position="257"/>
    </location>
</feature>
<feature type="transmembrane region" description="Helical" evidence="1">
    <location>
        <begin position="317"/>
        <end position="338"/>
    </location>
</feature>
<proteinExistence type="predicted"/>
<feature type="transmembrane region" description="Helical" evidence="1">
    <location>
        <begin position="294"/>
        <end position="311"/>
    </location>
</feature>
<dbReference type="AlphaFoldDB" id="A0A2T3HNN1"/>
<evidence type="ECO:0008006" key="4">
    <source>
        <dbReference type="Google" id="ProtNLM"/>
    </source>
</evidence>
<keyword evidence="1" id="KW-1133">Transmembrane helix</keyword>
<evidence type="ECO:0000313" key="3">
    <source>
        <dbReference type="Proteomes" id="UP000240912"/>
    </source>
</evidence>
<keyword evidence="1" id="KW-0812">Transmembrane</keyword>
<feature type="transmembrane region" description="Helical" evidence="1">
    <location>
        <begin position="167"/>
        <end position="188"/>
    </location>
</feature>
<dbReference type="InterPro" id="IPR049458">
    <property type="entry name" value="EpsG-like"/>
</dbReference>
<accession>A0A2T3HNN1</accession>
<feature type="transmembrane region" description="Helical" evidence="1">
    <location>
        <begin position="200"/>
        <end position="225"/>
    </location>
</feature>
<keyword evidence="1" id="KW-0472">Membrane</keyword>
<name>A0A2T3HNN1_9SPHI</name>
<evidence type="ECO:0000313" key="2">
    <source>
        <dbReference type="EMBL" id="PST84054.1"/>
    </source>
</evidence>
<organism evidence="2 3">
    <name type="scientific">Pedobacter yulinensis</name>
    <dbReference type="NCBI Taxonomy" id="2126353"/>
    <lineage>
        <taxon>Bacteria</taxon>
        <taxon>Pseudomonadati</taxon>
        <taxon>Bacteroidota</taxon>
        <taxon>Sphingobacteriia</taxon>
        <taxon>Sphingobacteriales</taxon>
        <taxon>Sphingobacteriaceae</taxon>
        <taxon>Pedobacter</taxon>
    </lineage>
</organism>
<gene>
    <name evidence="2" type="ORF">C7T94_04775</name>
</gene>
<sequence>MWVYYAVFICAFLLAAFDGSRNIYLKIFPFLAFSLVLIAIPGFRPIGVDNDSIAYVDIFETANTLSFWQIISGDYWQNIERGYMFLNKVVGIVGGDERVLFIIVAALTGMLNYGFFFKVSRYPFISLLFYLSFFFLYRDLTQIRYALSCAIVFWSVYSFLQKRAITGLLLLLLAISFHTTAIIMLVVLPFCALVRNRYLYLSFPILGLVGLVYSPLNLLIGLFGAPEHMSIYMESEGGGGFMVGAIGLVVMFIYTFYPGDFEDRDFNFGFYYRLFAIGVTLSLFFFQISIFQRFSYLLFQFGVVLLPNMFFNLEKKLGPYLLLLIHLLFCIFFLYYGIRMIHPDLIRPYVE</sequence>
<dbReference type="EMBL" id="PYLS01000004">
    <property type="protein sequence ID" value="PST84054.1"/>
    <property type="molecule type" value="Genomic_DNA"/>
</dbReference>
<feature type="transmembrane region" description="Helical" evidence="1">
    <location>
        <begin position="122"/>
        <end position="137"/>
    </location>
</feature>